<gene>
    <name evidence="1" type="ORF">ACCO45_007684</name>
</gene>
<reference evidence="1" key="1">
    <citation type="submission" date="2024-12" db="EMBL/GenBank/DDBJ databases">
        <title>Comparative genomics and development of molecular markers within Purpureocillium lilacinum and among Purpureocillium species.</title>
        <authorList>
            <person name="Yeh Z.-Y."/>
            <person name="Ni N.-T."/>
            <person name="Lo P.-H."/>
            <person name="Mushyakhwo K."/>
            <person name="Lin C.-F."/>
            <person name="Nai Y.-S."/>
        </authorList>
    </citation>
    <scope>NUCLEOTIDE SEQUENCE</scope>
    <source>
        <strain evidence="1">NCHU-NPUST-175</strain>
    </source>
</reference>
<evidence type="ECO:0000313" key="2">
    <source>
        <dbReference type="Proteomes" id="UP001638806"/>
    </source>
</evidence>
<sequence length="68" mass="7386">MRGPLLTYIPHCLCPTVTKDDCGEDDDDDEKAITTRTDTKGGAAIPAFATTPRSRPATRAWTPLLAIR</sequence>
<accession>A0ACC4DL57</accession>
<dbReference type="EMBL" id="JBGNUJ010000007">
    <property type="protein sequence ID" value="KAL3957106.1"/>
    <property type="molecule type" value="Genomic_DNA"/>
</dbReference>
<name>A0ACC4DL57_PURLI</name>
<protein>
    <submittedName>
        <fullName evidence="1">Uncharacterized protein</fullName>
    </submittedName>
</protein>
<dbReference type="Proteomes" id="UP001638806">
    <property type="component" value="Unassembled WGS sequence"/>
</dbReference>
<proteinExistence type="predicted"/>
<evidence type="ECO:0000313" key="1">
    <source>
        <dbReference type="EMBL" id="KAL3957106.1"/>
    </source>
</evidence>
<keyword evidence="2" id="KW-1185">Reference proteome</keyword>
<organism evidence="1 2">
    <name type="scientific">Purpureocillium lilacinum</name>
    <name type="common">Paecilomyces lilacinus</name>
    <dbReference type="NCBI Taxonomy" id="33203"/>
    <lineage>
        <taxon>Eukaryota</taxon>
        <taxon>Fungi</taxon>
        <taxon>Dikarya</taxon>
        <taxon>Ascomycota</taxon>
        <taxon>Pezizomycotina</taxon>
        <taxon>Sordariomycetes</taxon>
        <taxon>Hypocreomycetidae</taxon>
        <taxon>Hypocreales</taxon>
        <taxon>Ophiocordycipitaceae</taxon>
        <taxon>Purpureocillium</taxon>
    </lineage>
</organism>
<comment type="caution">
    <text evidence="1">The sequence shown here is derived from an EMBL/GenBank/DDBJ whole genome shotgun (WGS) entry which is preliminary data.</text>
</comment>